<proteinExistence type="inferred from homology"/>
<name>A0A7C4JJC3_9CREN</name>
<organism evidence="5">
    <name type="scientific">Ignisphaera aggregans</name>
    <dbReference type="NCBI Taxonomy" id="334771"/>
    <lineage>
        <taxon>Archaea</taxon>
        <taxon>Thermoproteota</taxon>
        <taxon>Thermoprotei</taxon>
        <taxon>Desulfurococcales</taxon>
        <taxon>Desulfurococcaceae</taxon>
        <taxon>Ignisphaera</taxon>
    </lineage>
</organism>
<dbReference type="GO" id="GO:0008233">
    <property type="term" value="F:peptidase activity"/>
    <property type="evidence" value="ECO:0007669"/>
    <property type="project" value="InterPro"/>
</dbReference>
<dbReference type="GO" id="GO:0006508">
    <property type="term" value="P:proteolysis"/>
    <property type="evidence" value="ECO:0007669"/>
    <property type="project" value="InterPro"/>
</dbReference>
<gene>
    <name evidence="5" type="ORF">ENU08_03940</name>
    <name evidence="4" type="ORF">ENU41_02070</name>
</gene>
<dbReference type="SUPFAM" id="SSF53474">
    <property type="entry name" value="alpha/beta-Hydrolases"/>
    <property type="match status" value="1"/>
</dbReference>
<keyword evidence="2 5" id="KW-0378">Hydrolase</keyword>
<comment type="similarity">
    <text evidence="1">Belongs to the peptidase S33 family.</text>
</comment>
<dbReference type="InterPro" id="IPR002410">
    <property type="entry name" value="Peptidase_S33"/>
</dbReference>
<dbReference type="PRINTS" id="PR00111">
    <property type="entry name" value="ABHYDROLASE"/>
</dbReference>
<dbReference type="PANTHER" id="PTHR11614">
    <property type="entry name" value="PHOSPHOLIPASE-RELATED"/>
    <property type="match status" value="1"/>
</dbReference>
<dbReference type="InterPro" id="IPR029058">
    <property type="entry name" value="AB_hydrolase_fold"/>
</dbReference>
<comment type="caution">
    <text evidence="5">The sequence shown here is derived from an EMBL/GenBank/DDBJ whole genome shotgun (WGS) entry which is preliminary data.</text>
</comment>
<dbReference type="Gene3D" id="3.40.50.1820">
    <property type="entry name" value="alpha/beta hydrolase"/>
    <property type="match status" value="1"/>
</dbReference>
<evidence type="ECO:0000313" key="5">
    <source>
        <dbReference type="EMBL" id="HGQ64376.1"/>
    </source>
</evidence>
<accession>A0A7C4JJC3</accession>
<protein>
    <submittedName>
        <fullName evidence="5">Alpha/beta fold hydrolase</fullName>
    </submittedName>
</protein>
<dbReference type="InterPro" id="IPR051044">
    <property type="entry name" value="MAG_DAG_Lipase"/>
</dbReference>
<reference evidence="5" key="1">
    <citation type="journal article" date="2020" name="mSystems">
        <title>Genome- and Community-Level Interaction Insights into Carbon Utilization and Element Cycling Functions of Hydrothermarchaeota in Hydrothermal Sediment.</title>
        <authorList>
            <person name="Zhou Z."/>
            <person name="Liu Y."/>
            <person name="Xu W."/>
            <person name="Pan J."/>
            <person name="Luo Z.H."/>
            <person name="Li M."/>
        </authorList>
    </citation>
    <scope>NUCLEOTIDE SEQUENCE [LARGE SCALE GENOMIC DNA]</scope>
    <source>
        <strain evidence="5">SpSt-637</strain>
        <strain evidence="4">SpSt-667</strain>
    </source>
</reference>
<feature type="domain" description="Serine aminopeptidase S33" evidence="3">
    <location>
        <begin position="38"/>
        <end position="272"/>
    </location>
</feature>
<evidence type="ECO:0000256" key="1">
    <source>
        <dbReference type="ARBA" id="ARBA00010088"/>
    </source>
</evidence>
<dbReference type="PRINTS" id="PR00793">
    <property type="entry name" value="PROAMNOPTASE"/>
</dbReference>
<evidence type="ECO:0000259" key="3">
    <source>
        <dbReference type="Pfam" id="PF12146"/>
    </source>
</evidence>
<evidence type="ECO:0000256" key="2">
    <source>
        <dbReference type="ARBA" id="ARBA00022801"/>
    </source>
</evidence>
<dbReference type="Pfam" id="PF12146">
    <property type="entry name" value="Hydrolase_4"/>
    <property type="match status" value="1"/>
</dbReference>
<dbReference type="EMBL" id="DTBD01000028">
    <property type="protein sequence ID" value="HGQ64376.1"/>
    <property type="molecule type" value="Genomic_DNA"/>
</dbReference>
<dbReference type="InterPro" id="IPR022742">
    <property type="entry name" value="Hydrolase_4"/>
</dbReference>
<dbReference type="InterPro" id="IPR000073">
    <property type="entry name" value="AB_hydrolase_1"/>
</dbReference>
<dbReference type="EMBL" id="DTCK01000012">
    <property type="protein sequence ID" value="HGQ35450.1"/>
    <property type="molecule type" value="Genomic_DNA"/>
</dbReference>
<dbReference type="AlphaFoldDB" id="A0A7C4JJC3"/>
<evidence type="ECO:0000313" key="4">
    <source>
        <dbReference type="EMBL" id="HGQ35450.1"/>
    </source>
</evidence>
<sequence length="291" mass="33313">MNSRVIGLNYIEDYVNLGYKFKVFYRCITPPEKLSNILIIWLHGYTAHSDLYLNVAKELTKHGYSVCMYDQRGHGRTAQGYERGYVESFEDFLIDLEQFTLFAKDKFGSEKIVLIGHSMGGLVVLLYSGKYGRVGDAVVGIAPAVLIPVKLGARIIVALMSIFAPRKRIKLPFTPEQVSELSKKFDKDLVEAMAKDELALRDTTVRLLSEIWKASREFWKYVDRIHKPVLLIHGDEDNVIPIEASKQTYNKLRTSVKVLKIYTGKGHSIVHEIGWRDCIKDIAEWIRTTLR</sequence>